<dbReference type="RefSeq" id="XP_044457790.1">
    <property type="nucleotide sequence ID" value="XM_044601855.1"/>
</dbReference>
<dbReference type="RefSeq" id="XP_044457796.1">
    <property type="nucleotide sequence ID" value="XM_044601861.1"/>
</dbReference>
<sequence length="214" mass="23229">MGKKNPNARRFASSERAPSLDVTNSPLNANAESSSAARQKGNQSWYTRLSDEKKAELLEKRRVAWREKKTAAVQSVNHARVSQEHASSVGSEQFVPLSNITNTHIDVAVCTAASSAGTAHLHQNNIAGKKRSPQSWYAGLSDERRAEYIHKQKMARLARKAATAGVNVQLPTSSASQTSSGPSVCRCCQSRAYCLENRRSVRALCCICGGTGQK</sequence>
<gene>
    <name evidence="2" type="primary">LOC123189442</name>
</gene>
<reference evidence="2" key="1">
    <citation type="submission" date="2018-08" db="EMBL/GenBank/DDBJ databases">
        <authorList>
            <person name="Rossello M."/>
        </authorList>
    </citation>
    <scope>NUCLEOTIDE SEQUENCE [LARGE SCALE GENOMIC DNA]</scope>
    <source>
        <strain evidence="2">cv. Chinese Spring</strain>
    </source>
</reference>
<dbReference type="Gramene" id="TraesLAC2A03G00732260.1">
    <property type="protein sequence ID" value="TraesLAC2A03G00732260.1"/>
    <property type="gene ID" value="TraesLAC2A03G00732260"/>
</dbReference>
<dbReference type="Gramene" id="TraesCS2A02G338000.1">
    <property type="protein sequence ID" value="TraesCS2A02G338000.1"/>
    <property type="gene ID" value="TraesCS2A02G338000"/>
</dbReference>
<dbReference type="RefSeq" id="XP_044457789.1">
    <property type="nucleotide sequence ID" value="XM_044601854.1"/>
</dbReference>
<dbReference type="STRING" id="4565.A0A3B6B1F5"/>
<dbReference type="GeneID" id="123189442"/>
<dbReference type="Gramene" id="TraesPARA_EIv1.0_0384510.1">
    <property type="protein sequence ID" value="TraesPARA_EIv1.0_0384510.1.CDS"/>
    <property type="gene ID" value="TraesPARA_EIv1.0_0384510"/>
</dbReference>
<dbReference type="Gramene" id="TraesCAD_scaffold_043451_01G000300.1">
    <property type="protein sequence ID" value="TraesCAD_scaffold_043451_01G000300.1"/>
    <property type="gene ID" value="TraesCAD_scaffold_043451_01G000300"/>
</dbReference>
<dbReference type="RefSeq" id="XP_044457795.1">
    <property type="nucleotide sequence ID" value="XM_044601860.1"/>
</dbReference>
<dbReference type="Gramene" id="TraesARI2A03G00736130.1">
    <property type="protein sequence ID" value="TraesARI2A03G00736130.1"/>
    <property type="gene ID" value="TraesARI2A03G00736130"/>
</dbReference>
<proteinExistence type="predicted"/>
<dbReference type="Gramene" id="TraesWEE_scaffold_076471_01G000100.1">
    <property type="protein sequence ID" value="TraesWEE_scaffold_076471_01G000100.1"/>
    <property type="gene ID" value="TraesWEE_scaffold_076471_01G000100"/>
</dbReference>
<dbReference type="Proteomes" id="UP000019116">
    <property type="component" value="Chromosome 2A"/>
</dbReference>
<name>A0A3B6B1F5_WHEAT</name>
<accession>A0A3B6B1F5</accession>
<evidence type="ECO:0000256" key="1">
    <source>
        <dbReference type="SAM" id="MobiDB-lite"/>
    </source>
</evidence>
<dbReference type="Gramene" id="TraesJAG2A03G00728590.1">
    <property type="protein sequence ID" value="TraesJAG2A03G00728590.1"/>
    <property type="gene ID" value="TraesJAG2A03G00728590"/>
</dbReference>
<dbReference type="Gramene" id="TraesLDM2A03G00731050.2">
    <property type="protein sequence ID" value="TraesLDM2A03G00731050.2"/>
    <property type="gene ID" value="TraesLDM2A03G00731050"/>
</dbReference>
<feature type="compositionally biased region" description="Polar residues" evidence="1">
    <location>
        <begin position="21"/>
        <end position="47"/>
    </location>
</feature>
<dbReference type="Gramene" id="TraesSTA2A03G00726920.1">
    <property type="protein sequence ID" value="TraesSTA2A03G00726920.1"/>
    <property type="gene ID" value="TraesSTA2A03G00726920"/>
</dbReference>
<dbReference type="AlphaFoldDB" id="A0A3B6B1F5"/>
<dbReference type="RefSeq" id="XP_044457793.1">
    <property type="nucleotide sequence ID" value="XM_044601858.1"/>
</dbReference>
<dbReference type="Gramene" id="TraesPARA_EIv1.0_0384510.2">
    <property type="protein sequence ID" value="TraesPARA_EIv1.0_0384510.2.CDS"/>
    <property type="gene ID" value="TraesPARA_EIv1.0_0384510"/>
</dbReference>
<dbReference type="Gramene" id="TraesNOR2A03G00738280.2">
    <property type="protein sequence ID" value="TraesNOR2A03G00738280.2"/>
    <property type="gene ID" value="TraesNOR2A03G00738280"/>
</dbReference>
<evidence type="ECO:0000313" key="2">
    <source>
        <dbReference type="EnsemblPlants" id="TraesCS2A02G338000.1"/>
    </source>
</evidence>
<dbReference type="Gramene" id="TraesSYM2A03G00736080.1">
    <property type="protein sequence ID" value="TraesSYM2A03G00736080.1"/>
    <property type="gene ID" value="TraesSYM2A03G00736080"/>
</dbReference>
<organism evidence="2">
    <name type="scientific">Triticum aestivum</name>
    <name type="common">Wheat</name>
    <dbReference type="NCBI Taxonomy" id="4565"/>
    <lineage>
        <taxon>Eukaryota</taxon>
        <taxon>Viridiplantae</taxon>
        <taxon>Streptophyta</taxon>
        <taxon>Embryophyta</taxon>
        <taxon>Tracheophyta</taxon>
        <taxon>Spermatophyta</taxon>
        <taxon>Magnoliopsida</taxon>
        <taxon>Liliopsida</taxon>
        <taxon>Poales</taxon>
        <taxon>Poaceae</taxon>
        <taxon>BOP clade</taxon>
        <taxon>Pooideae</taxon>
        <taxon>Triticodae</taxon>
        <taxon>Triticeae</taxon>
        <taxon>Triticinae</taxon>
        <taxon>Triticum</taxon>
    </lineage>
</organism>
<dbReference type="EnsemblPlants" id="TraesCS2A02G338000.1">
    <property type="protein sequence ID" value="TraesCS2A02G338000.1"/>
    <property type="gene ID" value="TraesCS2A02G338000"/>
</dbReference>
<keyword evidence="3" id="KW-1185">Reference proteome</keyword>
<reference evidence="2" key="2">
    <citation type="submission" date="2018-10" db="UniProtKB">
        <authorList>
            <consortium name="EnsemblPlants"/>
        </authorList>
    </citation>
    <scope>IDENTIFICATION</scope>
</reference>
<feature type="region of interest" description="Disordered" evidence="1">
    <location>
        <begin position="1"/>
        <end position="47"/>
    </location>
</feature>
<dbReference type="Gramene" id="TraesJUL2A03G00733250.1">
    <property type="protein sequence ID" value="TraesJUL2A03G00733250.1"/>
    <property type="gene ID" value="TraesJUL2A03G00733250"/>
</dbReference>
<dbReference type="RefSeq" id="XP_044457794.1">
    <property type="nucleotide sequence ID" value="XM_044601859.1"/>
</dbReference>
<protein>
    <submittedName>
        <fullName evidence="2">Uncharacterized protein</fullName>
    </submittedName>
</protein>
<dbReference type="OrthoDB" id="699084at2759"/>
<dbReference type="RefSeq" id="XP_044457788.1">
    <property type="nucleotide sequence ID" value="XM_044601853.1"/>
</dbReference>
<dbReference type="Gramene" id="TraesCS2A03G0808400.1">
    <property type="protein sequence ID" value="TraesCS2A03G0808400.1.CDS"/>
    <property type="gene ID" value="TraesCS2A03G0808400"/>
</dbReference>
<evidence type="ECO:0000313" key="3">
    <source>
        <dbReference type="Proteomes" id="UP000019116"/>
    </source>
</evidence>
<dbReference type="RefSeq" id="XP_044457791.1">
    <property type="nucleotide sequence ID" value="XM_044601856.1"/>
</dbReference>